<dbReference type="GO" id="GO:0022857">
    <property type="term" value="F:transmembrane transporter activity"/>
    <property type="evidence" value="ECO:0007669"/>
    <property type="project" value="InterPro"/>
</dbReference>
<dbReference type="InterPro" id="IPR011701">
    <property type="entry name" value="MFS"/>
</dbReference>
<feature type="transmembrane region" description="Helical" evidence="7">
    <location>
        <begin position="242"/>
        <end position="262"/>
    </location>
</feature>
<name>A0A1E3QHI6_9ASCO</name>
<feature type="transmembrane region" description="Helical" evidence="7">
    <location>
        <begin position="55"/>
        <end position="72"/>
    </location>
</feature>
<dbReference type="Pfam" id="PF07690">
    <property type="entry name" value="MFS_1"/>
    <property type="match status" value="1"/>
</dbReference>
<keyword evidence="5 7" id="KW-0472">Membrane</keyword>
<keyword evidence="10" id="KW-1185">Reference proteome</keyword>
<dbReference type="OrthoDB" id="4454541at2759"/>
<evidence type="ECO:0000256" key="2">
    <source>
        <dbReference type="ARBA" id="ARBA00022448"/>
    </source>
</evidence>
<keyword evidence="2" id="KW-0813">Transport</keyword>
<protein>
    <recommendedName>
        <fullName evidence="8">Major facilitator superfamily (MFS) profile domain-containing protein</fullName>
    </recommendedName>
</protein>
<feature type="transmembrane region" description="Helical" evidence="7">
    <location>
        <begin position="313"/>
        <end position="332"/>
    </location>
</feature>
<dbReference type="PANTHER" id="PTHR43791:SF26">
    <property type="entry name" value="ALLANTOATE TRANSPORTER, PUTATIVE (AFU_ORTHOLOGUE AFUA_5G09470)-RELATED"/>
    <property type="match status" value="1"/>
</dbReference>
<feature type="transmembrane region" description="Helical" evidence="7">
    <location>
        <begin position="171"/>
        <end position="191"/>
    </location>
</feature>
<feature type="transmembrane region" description="Helical" evidence="7">
    <location>
        <begin position="372"/>
        <end position="393"/>
    </location>
</feature>
<dbReference type="InterPro" id="IPR036259">
    <property type="entry name" value="MFS_trans_sf"/>
</dbReference>
<accession>A0A1E3QHI6</accession>
<evidence type="ECO:0000256" key="3">
    <source>
        <dbReference type="ARBA" id="ARBA00022692"/>
    </source>
</evidence>
<dbReference type="AlphaFoldDB" id="A0A1E3QHI6"/>
<evidence type="ECO:0000256" key="7">
    <source>
        <dbReference type="SAM" id="Phobius"/>
    </source>
</evidence>
<sequence length="466" mass="52457">MAAVLRKIDFRVLPFIFICYMFFYIDKTTLSYAAIFGIKKDLNLKGTEYSWLSSVFYFGYMAWSFPTNYLLIRFPVGKYLGVNIFMWGAFLMIQAACSDFSSLAAVRAFGGAAEACADSAFMLITGMWYTKREQPIRIGLWYAANGMGVAFGGLLGYGIGSIKGSMPSWKYEFLIVGCLCCTWGVVIFFGLPDSPLRNQIFSAREKQLLIIRLKENQSGVDESTDKVLKWDQVKDAFLDPKLWLLFIITMFANIPNGGISNFGTMIIQGFGFSTLVTTLLQIPNGFIISFSILVCVYLNDLWMEKSGKNRRTIMIILFMLPNIAGGFGLLLVNEHHKVGRLICYYLTGPYNAAFVMFLSLNTSNTAGTTKKSVTNCMLFLGYCVGNIAGPFFYKTSQYPKYKLGMGSLLFSHFMEAILAATLGLYLRRENMKRDKAQGVEAGAELSTEFAYEDLTDRQNPNFRYVY</sequence>
<feature type="transmembrane region" description="Helical" evidence="7">
    <location>
        <begin position="108"/>
        <end position="128"/>
    </location>
</feature>
<dbReference type="Proteomes" id="UP000094336">
    <property type="component" value="Unassembled WGS sequence"/>
</dbReference>
<dbReference type="PROSITE" id="PS50850">
    <property type="entry name" value="MFS"/>
    <property type="match status" value="1"/>
</dbReference>
<feature type="transmembrane region" description="Helical" evidence="7">
    <location>
        <begin position="338"/>
        <end position="360"/>
    </location>
</feature>
<feature type="transmembrane region" description="Helical" evidence="7">
    <location>
        <begin position="12"/>
        <end position="35"/>
    </location>
</feature>
<dbReference type="Gene3D" id="1.20.1250.20">
    <property type="entry name" value="MFS general substrate transporter like domains"/>
    <property type="match status" value="1"/>
</dbReference>
<comment type="subcellular location">
    <subcellularLocation>
        <location evidence="1">Membrane</location>
        <topology evidence="1">Multi-pass membrane protein</topology>
    </subcellularLocation>
</comment>
<dbReference type="RefSeq" id="XP_018982501.1">
    <property type="nucleotide sequence ID" value="XM_019130927.1"/>
</dbReference>
<reference evidence="10" key="1">
    <citation type="submission" date="2016-05" db="EMBL/GenBank/DDBJ databases">
        <title>Comparative genomics of biotechnologically important yeasts.</title>
        <authorList>
            <consortium name="DOE Joint Genome Institute"/>
            <person name="Riley R."/>
            <person name="Haridas S."/>
            <person name="Wolfe K.H."/>
            <person name="Lopes M.R."/>
            <person name="Hittinger C.T."/>
            <person name="Goker M."/>
            <person name="Salamov A."/>
            <person name="Wisecaver J."/>
            <person name="Long T.M."/>
            <person name="Aerts A.L."/>
            <person name="Barry K."/>
            <person name="Choi C."/>
            <person name="Clum A."/>
            <person name="Coughlan A.Y."/>
            <person name="Deshpande S."/>
            <person name="Douglass A.P."/>
            <person name="Hanson S.J."/>
            <person name="Klenk H.-P."/>
            <person name="Labutti K."/>
            <person name="Lapidus A."/>
            <person name="Lindquist E."/>
            <person name="Lipzen A."/>
            <person name="Meier-Kolthoff J.P."/>
            <person name="Ohm R.A."/>
            <person name="Otillar R.P."/>
            <person name="Pangilinan J."/>
            <person name="Peng Y."/>
            <person name="Rokas A."/>
            <person name="Rosa C.A."/>
            <person name="Scheuner C."/>
            <person name="Sibirny A.A."/>
            <person name="Slot J.C."/>
            <person name="Stielow J.B."/>
            <person name="Sun H."/>
            <person name="Kurtzman C.P."/>
            <person name="Blackwell M."/>
            <person name="Grigoriev I.V."/>
            <person name="Jeffries T.W."/>
        </authorList>
    </citation>
    <scope>NUCLEOTIDE SEQUENCE [LARGE SCALE GENOMIC DNA]</scope>
    <source>
        <strain evidence="10">NRRL Y-12698</strain>
    </source>
</reference>
<keyword evidence="3 7" id="KW-0812">Transmembrane</keyword>
<comment type="similarity">
    <text evidence="6">Belongs to the major facilitator superfamily. Allantoate permease family.</text>
</comment>
<dbReference type="SUPFAM" id="SSF103473">
    <property type="entry name" value="MFS general substrate transporter"/>
    <property type="match status" value="1"/>
</dbReference>
<gene>
    <name evidence="9" type="ORF">BABINDRAFT_172934</name>
</gene>
<feature type="domain" description="Major facilitator superfamily (MFS) profile" evidence="8">
    <location>
        <begin position="12"/>
        <end position="431"/>
    </location>
</feature>
<evidence type="ECO:0000259" key="8">
    <source>
        <dbReference type="PROSITE" id="PS50850"/>
    </source>
</evidence>
<feature type="transmembrane region" description="Helical" evidence="7">
    <location>
        <begin position="405"/>
        <end position="426"/>
    </location>
</feature>
<dbReference type="PANTHER" id="PTHR43791">
    <property type="entry name" value="PERMEASE-RELATED"/>
    <property type="match status" value="1"/>
</dbReference>
<dbReference type="GeneID" id="30148780"/>
<proteinExistence type="inferred from homology"/>
<evidence type="ECO:0000313" key="9">
    <source>
        <dbReference type="EMBL" id="ODQ77173.1"/>
    </source>
</evidence>
<organism evidence="9 10">
    <name type="scientific">Babjeviella inositovora NRRL Y-12698</name>
    <dbReference type="NCBI Taxonomy" id="984486"/>
    <lineage>
        <taxon>Eukaryota</taxon>
        <taxon>Fungi</taxon>
        <taxon>Dikarya</taxon>
        <taxon>Ascomycota</taxon>
        <taxon>Saccharomycotina</taxon>
        <taxon>Pichiomycetes</taxon>
        <taxon>Serinales incertae sedis</taxon>
        <taxon>Babjeviella</taxon>
    </lineage>
</organism>
<keyword evidence="4 7" id="KW-1133">Transmembrane helix</keyword>
<evidence type="ECO:0000256" key="1">
    <source>
        <dbReference type="ARBA" id="ARBA00004141"/>
    </source>
</evidence>
<evidence type="ECO:0000256" key="4">
    <source>
        <dbReference type="ARBA" id="ARBA00022989"/>
    </source>
</evidence>
<dbReference type="STRING" id="984486.A0A1E3QHI6"/>
<dbReference type="FunFam" id="1.20.1250.20:FF:000064">
    <property type="entry name" value="MFS allantoate transporter"/>
    <property type="match status" value="1"/>
</dbReference>
<dbReference type="EMBL" id="KV454442">
    <property type="protein sequence ID" value="ODQ77173.1"/>
    <property type="molecule type" value="Genomic_DNA"/>
</dbReference>
<evidence type="ECO:0000313" key="10">
    <source>
        <dbReference type="Proteomes" id="UP000094336"/>
    </source>
</evidence>
<feature type="transmembrane region" description="Helical" evidence="7">
    <location>
        <begin position="282"/>
        <end position="301"/>
    </location>
</feature>
<dbReference type="InterPro" id="IPR020846">
    <property type="entry name" value="MFS_dom"/>
</dbReference>
<evidence type="ECO:0000256" key="6">
    <source>
        <dbReference type="ARBA" id="ARBA00037968"/>
    </source>
</evidence>
<evidence type="ECO:0000256" key="5">
    <source>
        <dbReference type="ARBA" id="ARBA00023136"/>
    </source>
</evidence>
<dbReference type="GO" id="GO:0016020">
    <property type="term" value="C:membrane"/>
    <property type="evidence" value="ECO:0007669"/>
    <property type="project" value="UniProtKB-SubCell"/>
</dbReference>
<feature type="transmembrane region" description="Helical" evidence="7">
    <location>
        <begin position="140"/>
        <end position="159"/>
    </location>
</feature>
<feature type="transmembrane region" description="Helical" evidence="7">
    <location>
        <begin position="79"/>
        <end position="96"/>
    </location>
</feature>